<proteinExistence type="predicted"/>
<organism evidence="2 3">
    <name type="scientific">Pleuronectes platessa</name>
    <name type="common">European plaice</name>
    <dbReference type="NCBI Taxonomy" id="8262"/>
    <lineage>
        <taxon>Eukaryota</taxon>
        <taxon>Metazoa</taxon>
        <taxon>Chordata</taxon>
        <taxon>Craniata</taxon>
        <taxon>Vertebrata</taxon>
        <taxon>Euteleostomi</taxon>
        <taxon>Actinopterygii</taxon>
        <taxon>Neopterygii</taxon>
        <taxon>Teleostei</taxon>
        <taxon>Neoteleostei</taxon>
        <taxon>Acanthomorphata</taxon>
        <taxon>Carangaria</taxon>
        <taxon>Pleuronectiformes</taxon>
        <taxon>Pleuronectoidei</taxon>
        <taxon>Pleuronectidae</taxon>
        <taxon>Pleuronectes</taxon>
    </lineage>
</organism>
<dbReference type="EMBL" id="CADEAL010001773">
    <property type="protein sequence ID" value="CAB1435427.1"/>
    <property type="molecule type" value="Genomic_DNA"/>
</dbReference>
<protein>
    <submittedName>
        <fullName evidence="2">Uncharacterized protein</fullName>
    </submittedName>
</protein>
<comment type="caution">
    <text evidence="2">The sequence shown here is derived from an EMBL/GenBank/DDBJ whole genome shotgun (WGS) entry which is preliminary data.</text>
</comment>
<accession>A0A9N7YSK1</accession>
<evidence type="ECO:0000256" key="1">
    <source>
        <dbReference type="SAM" id="MobiDB-lite"/>
    </source>
</evidence>
<feature type="region of interest" description="Disordered" evidence="1">
    <location>
        <begin position="100"/>
        <end position="121"/>
    </location>
</feature>
<reference evidence="2" key="1">
    <citation type="submission" date="2020-03" db="EMBL/GenBank/DDBJ databases">
        <authorList>
            <person name="Weist P."/>
        </authorList>
    </citation>
    <scope>NUCLEOTIDE SEQUENCE</scope>
</reference>
<gene>
    <name evidence="2" type="ORF">PLEPLA_LOCUS23502</name>
</gene>
<sequence>MPTTNMAAVAEFCKHTARHVFSIVEVSSSCPTVIGTIDYTAPHPINYRWHCSISVCPYPIRHKPDYRSRVLQDRPPLGPGAPVIAFLYLLSSGNKAAHCVHTDSGESGEASGSHTAGPDGVGHTGSLPFSAIISGPSPNCGELAGARPAEAGGLERGLY</sequence>
<keyword evidence="3" id="KW-1185">Reference proteome</keyword>
<dbReference type="AlphaFoldDB" id="A0A9N7YSK1"/>
<name>A0A9N7YSK1_PLEPL</name>
<evidence type="ECO:0000313" key="3">
    <source>
        <dbReference type="Proteomes" id="UP001153269"/>
    </source>
</evidence>
<dbReference type="Proteomes" id="UP001153269">
    <property type="component" value="Unassembled WGS sequence"/>
</dbReference>
<evidence type="ECO:0000313" key="2">
    <source>
        <dbReference type="EMBL" id="CAB1435427.1"/>
    </source>
</evidence>